<organism evidence="1">
    <name type="scientific">Bionectria ochroleuca</name>
    <name type="common">Gliocladium roseum</name>
    <dbReference type="NCBI Taxonomy" id="29856"/>
    <lineage>
        <taxon>Eukaryota</taxon>
        <taxon>Fungi</taxon>
        <taxon>Dikarya</taxon>
        <taxon>Ascomycota</taxon>
        <taxon>Pezizomycotina</taxon>
        <taxon>Sordariomycetes</taxon>
        <taxon>Hypocreomycetidae</taxon>
        <taxon>Hypocreales</taxon>
        <taxon>Bionectriaceae</taxon>
        <taxon>Clonostachys</taxon>
    </lineage>
</organism>
<evidence type="ECO:0008006" key="3">
    <source>
        <dbReference type="Google" id="ProtNLM"/>
    </source>
</evidence>
<dbReference type="InterPro" id="IPR053261">
    <property type="entry name" value="Polyketide-peptide_reg"/>
</dbReference>
<reference evidence="2" key="2">
    <citation type="submission" date="2020-10" db="EMBL/GenBank/DDBJ databases">
        <title>High-Quality Genome Resource of Clonostachys rosea strain S41 by Oxford Nanopore Long-Read Sequencing.</title>
        <authorList>
            <person name="Wang H."/>
        </authorList>
    </citation>
    <scope>NUCLEOTIDE SEQUENCE</scope>
    <source>
        <strain evidence="2">S41</strain>
    </source>
</reference>
<protein>
    <recommendedName>
        <fullName evidence="3">Thiaminase-2/PQQC domain-containing protein</fullName>
    </recommendedName>
</protein>
<dbReference type="EMBL" id="CDPU01000022">
    <property type="protein sequence ID" value="CEO51290.1"/>
    <property type="molecule type" value="Genomic_DNA"/>
</dbReference>
<dbReference type="SUPFAM" id="SSF48613">
    <property type="entry name" value="Heme oxygenase-like"/>
    <property type="match status" value="1"/>
</dbReference>
<gene>
    <name evidence="1" type="ORF">BN869_000007348_1</name>
    <name evidence="2" type="ORF">IM811_003244</name>
</gene>
<dbReference type="InterPro" id="IPR016084">
    <property type="entry name" value="Haem_Oase-like_multi-hlx"/>
</dbReference>
<dbReference type="Gene3D" id="1.20.910.10">
    <property type="entry name" value="Heme oxygenase-like"/>
    <property type="match status" value="1"/>
</dbReference>
<dbReference type="CDD" id="cd19357">
    <property type="entry name" value="TenA_E_At3g16990-like"/>
    <property type="match status" value="1"/>
</dbReference>
<dbReference type="EMBL" id="JADCTT010000011">
    <property type="protein sequence ID" value="KAF9746339.1"/>
    <property type="molecule type" value="Genomic_DNA"/>
</dbReference>
<accession>A0A0B7K8P7</accession>
<name>A0A0B7K8P7_BIOOC</name>
<evidence type="ECO:0000313" key="1">
    <source>
        <dbReference type="EMBL" id="CEO51290.1"/>
    </source>
</evidence>
<evidence type="ECO:0000313" key="2">
    <source>
        <dbReference type="EMBL" id="KAF9746339.1"/>
    </source>
</evidence>
<proteinExistence type="predicted"/>
<sequence>MPSFTTLLLESDEAGYKRATQPQFLAAAAAGKVPKEVLGQWLANERLFLHAYIKGVGRLLSSLQLPHLSDSAQAPDPVTEFLELSVEGLANARPEEKFLTETASKYGININLPAHGDDWVAEDDKIQGLRRFEALFGSIAWNDSTFLPWLESAVLFYATDKIYTDAWKWARSQVESGSDTSRDLDDGILRQLLIPRWSNPEWDVFVERLGKLIDDSVEREVKLHQEGIRAKLSARAREQWKLVLTAEETFWPKFQAV</sequence>
<reference evidence="1" key="1">
    <citation type="submission" date="2015-01" db="EMBL/GenBank/DDBJ databases">
        <authorList>
            <person name="Durling Mikael"/>
        </authorList>
    </citation>
    <scope>NUCLEOTIDE SEQUENCE</scope>
</reference>
<dbReference type="AlphaFoldDB" id="A0A0B7K8P7"/>
<dbReference type="PANTHER" id="PTHR41813">
    <property type="entry name" value="REGULATOR PAB1642, PUTATIVE (AFU_ORTHOLOGUE AFUA_3G11955)-RELATED"/>
    <property type="match status" value="1"/>
</dbReference>
<dbReference type="PANTHER" id="PTHR41813:SF2">
    <property type="entry name" value="REGULATOR PAB1642, PUTATIVE (AFU_ORTHOLOGUE AFUA_3G11955)-RELATED"/>
    <property type="match status" value="1"/>
</dbReference>
<dbReference type="Proteomes" id="UP000616885">
    <property type="component" value="Unassembled WGS sequence"/>
</dbReference>